<gene>
    <name evidence="6" type="ORF">ABID47_001484</name>
</gene>
<keyword evidence="1" id="KW-0805">Transcription regulation</keyword>
<dbReference type="Pfam" id="PF01638">
    <property type="entry name" value="HxlR"/>
    <property type="match status" value="1"/>
</dbReference>
<evidence type="ECO:0000256" key="4">
    <source>
        <dbReference type="SAM" id="MobiDB-lite"/>
    </source>
</evidence>
<dbReference type="GO" id="GO:0003677">
    <property type="term" value="F:DNA binding"/>
    <property type="evidence" value="ECO:0007669"/>
    <property type="project" value="UniProtKB-KW"/>
</dbReference>
<evidence type="ECO:0000259" key="5">
    <source>
        <dbReference type="PROSITE" id="PS51118"/>
    </source>
</evidence>
<dbReference type="Gene3D" id="1.10.10.10">
    <property type="entry name" value="Winged helix-like DNA-binding domain superfamily/Winged helix DNA-binding domain"/>
    <property type="match status" value="1"/>
</dbReference>
<name>A0ABV2EZF9_9BACL</name>
<dbReference type="PROSITE" id="PS51118">
    <property type="entry name" value="HTH_HXLR"/>
    <property type="match status" value="1"/>
</dbReference>
<dbReference type="InterPro" id="IPR036390">
    <property type="entry name" value="WH_DNA-bd_sf"/>
</dbReference>
<evidence type="ECO:0000313" key="6">
    <source>
        <dbReference type="EMBL" id="MET3544890.1"/>
    </source>
</evidence>
<reference evidence="6 7" key="1">
    <citation type="submission" date="2024-06" db="EMBL/GenBank/DDBJ databases">
        <title>Genomic Encyclopedia of Type Strains, Phase IV (KMG-IV): sequencing the most valuable type-strain genomes for metagenomic binning, comparative biology and taxonomic classification.</title>
        <authorList>
            <person name="Goeker M."/>
        </authorList>
    </citation>
    <scope>NUCLEOTIDE SEQUENCE [LARGE SCALE GENOMIC DNA]</scope>
    <source>
        <strain evidence="6 7">DSM 17253</strain>
    </source>
</reference>
<sequence length="138" mass="15663">MIRDLQEPRLQGVLTTLEMIGGKWKTLILFILLIDGTQRFGELMRLIPDVSRGTLAKQLRELEEARLIDRIFYPEVPPRVEYRLSDHGHSIVSVLDAMCGWGRQHTAYMRSLKKESSPNASFQGGHTEDSDNTNGAQP</sequence>
<comment type="caution">
    <text evidence="6">The sequence shown here is derived from an EMBL/GenBank/DDBJ whole genome shotgun (WGS) entry which is preliminary data.</text>
</comment>
<keyword evidence="3" id="KW-0804">Transcription</keyword>
<evidence type="ECO:0000256" key="2">
    <source>
        <dbReference type="ARBA" id="ARBA00023125"/>
    </source>
</evidence>
<feature type="domain" description="HTH hxlR-type" evidence="5">
    <location>
        <begin position="7"/>
        <end position="110"/>
    </location>
</feature>
<evidence type="ECO:0000256" key="3">
    <source>
        <dbReference type="ARBA" id="ARBA00023163"/>
    </source>
</evidence>
<evidence type="ECO:0000256" key="1">
    <source>
        <dbReference type="ARBA" id="ARBA00023015"/>
    </source>
</evidence>
<keyword evidence="7" id="KW-1185">Reference proteome</keyword>
<evidence type="ECO:0000313" key="7">
    <source>
        <dbReference type="Proteomes" id="UP001549098"/>
    </source>
</evidence>
<keyword evidence="2 6" id="KW-0238">DNA-binding</keyword>
<proteinExistence type="predicted"/>
<protein>
    <submittedName>
        <fullName evidence="6">DNA-binding HxlR family transcriptional regulator</fullName>
    </submittedName>
</protein>
<dbReference type="PANTHER" id="PTHR33204:SF38">
    <property type="entry name" value="HTH-TYPE TRANSCRIPTIONAL ACTIVATOR HXLR"/>
    <property type="match status" value="1"/>
</dbReference>
<dbReference type="EMBL" id="JBEPLV010000001">
    <property type="protein sequence ID" value="MET3544890.1"/>
    <property type="molecule type" value="Genomic_DNA"/>
</dbReference>
<dbReference type="SUPFAM" id="SSF46785">
    <property type="entry name" value="Winged helix' DNA-binding domain"/>
    <property type="match status" value="1"/>
</dbReference>
<dbReference type="CDD" id="cd00090">
    <property type="entry name" value="HTH_ARSR"/>
    <property type="match status" value="1"/>
</dbReference>
<organism evidence="6 7">
    <name type="scientific">Paenibacillus favisporus</name>
    <dbReference type="NCBI Taxonomy" id="221028"/>
    <lineage>
        <taxon>Bacteria</taxon>
        <taxon>Bacillati</taxon>
        <taxon>Bacillota</taxon>
        <taxon>Bacilli</taxon>
        <taxon>Bacillales</taxon>
        <taxon>Paenibacillaceae</taxon>
        <taxon>Paenibacillus</taxon>
    </lineage>
</organism>
<dbReference type="PANTHER" id="PTHR33204">
    <property type="entry name" value="TRANSCRIPTIONAL REGULATOR, MARR FAMILY"/>
    <property type="match status" value="1"/>
</dbReference>
<dbReference type="InterPro" id="IPR011991">
    <property type="entry name" value="ArsR-like_HTH"/>
</dbReference>
<dbReference type="InterPro" id="IPR002577">
    <property type="entry name" value="HTH_HxlR"/>
</dbReference>
<feature type="region of interest" description="Disordered" evidence="4">
    <location>
        <begin position="112"/>
        <end position="138"/>
    </location>
</feature>
<dbReference type="InterPro" id="IPR036388">
    <property type="entry name" value="WH-like_DNA-bd_sf"/>
</dbReference>
<accession>A0ABV2EZF9</accession>
<dbReference type="Proteomes" id="UP001549098">
    <property type="component" value="Unassembled WGS sequence"/>
</dbReference>